<dbReference type="InterPro" id="IPR019012">
    <property type="entry name" value="RNA_cap_Gua-N2-MeTrfase"/>
</dbReference>
<dbReference type="InterPro" id="IPR054168">
    <property type="entry name" value="PG_1098_Fer"/>
</dbReference>
<accession>A0A081PG01</accession>
<gene>
    <name evidence="2" type="ORF">N180_18865</name>
</gene>
<name>A0A081PG01_9SPHI</name>
<dbReference type="CDD" id="cd02440">
    <property type="entry name" value="AdoMet_MTases"/>
    <property type="match status" value="1"/>
</dbReference>
<dbReference type="GO" id="GO:0036261">
    <property type="term" value="P:7-methylguanosine cap hypermethylation"/>
    <property type="evidence" value="ECO:0007669"/>
    <property type="project" value="InterPro"/>
</dbReference>
<dbReference type="Proteomes" id="UP000028007">
    <property type="component" value="Unassembled WGS sequence"/>
</dbReference>
<evidence type="ECO:0000259" key="1">
    <source>
        <dbReference type="Pfam" id="PF22013"/>
    </source>
</evidence>
<sequence>MNKAILQPQVQDFLFENSSLDVNQVALSKSSFPGISGQELSMQLASRKKAEKKLPDWFKTKGVYYPPLLSMEQCSSETTAEFKATLVKGESLIDLTGGFGVDCYYFARKFSTVIHCEYNAALSDIAASNAHPLQEKNIQFINGDGIEYLKASNAQFDCIYLDPARRAAGSKVFQLKDCSPDVVQHLGLLLSRSNQVMIKTAPLLDISAGLKELTNVAEVHIISVKNECKELIWILKRDFQGSPEIVAHTINDQIKHFSFRRGEEKIVAPEEEPVQGHYLYEPDVALLKSGAFQLIAERYGLYRIHPQTQLYHSVELQSQFPGRIFKIDSIKTAGELKKEKGLMGNVIVRNYPDKAAALVSKYRIQPEDHIFYLFTQSTKKGKIIIKARIIQHY</sequence>
<dbReference type="GO" id="GO:0008168">
    <property type="term" value="F:methyltransferase activity"/>
    <property type="evidence" value="ECO:0007669"/>
    <property type="project" value="InterPro"/>
</dbReference>
<evidence type="ECO:0000313" key="3">
    <source>
        <dbReference type="Proteomes" id="UP000028007"/>
    </source>
</evidence>
<dbReference type="SUPFAM" id="SSF53335">
    <property type="entry name" value="S-adenosyl-L-methionine-dependent methyltransferases"/>
    <property type="match status" value="1"/>
</dbReference>
<feature type="domain" description="PG-1098 ferredoxin-like" evidence="1">
    <location>
        <begin position="278"/>
        <end position="321"/>
    </location>
</feature>
<dbReference type="RefSeq" id="WP_037441622.1">
    <property type="nucleotide sequence ID" value="NZ_JNFF01000068.1"/>
</dbReference>
<comment type="caution">
    <text evidence="2">The sequence shown here is derived from an EMBL/GenBank/DDBJ whole genome shotgun (WGS) entry which is preliminary data.</text>
</comment>
<evidence type="ECO:0000313" key="2">
    <source>
        <dbReference type="EMBL" id="KEQ29624.1"/>
    </source>
</evidence>
<protein>
    <recommendedName>
        <fullName evidence="1">PG-1098 ferredoxin-like domain-containing protein</fullName>
    </recommendedName>
</protein>
<keyword evidence="3" id="KW-1185">Reference proteome</keyword>
<proteinExistence type="predicted"/>
<dbReference type="Gene3D" id="3.40.50.150">
    <property type="entry name" value="Vaccinia Virus protein VP39"/>
    <property type="match status" value="1"/>
</dbReference>
<dbReference type="PANTHER" id="PTHR14741">
    <property type="entry name" value="S-ADENOSYLMETHIONINE-DEPENDENT METHYLTRANSFERASE RELATED"/>
    <property type="match status" value="1"/>
</dbReference>
<dbReference type="InterPro" id="IPR029063">
    <property type="entry name" value="SAM-dependent_MTases_sf"/>
</dbReference>
<dbReference type="Gene3D" id="1.10.10.1110">
    <property type="entry name" value="Methyltransferase PG1098, N-terminal domain"/>
    <property type="match status" value="1"/>
</dbReference>
<dbReference type="PANTHER" id="PTHR14741:SF32">
    <property type="entry name" value="TRIMETHYLGUANOSINE SYNTHASE"/>
    <property type="match status" value="1"/>
</dbReference>
<dbReference type="Pfam" id="PF09445">
    <property type="entry name" value="Methyltransf_15"/>
    <property type="match status" value="1"/>
</dbReference>
<dbReference type="AlphaFoldDB" id="A0A081PG01"/>
<dbReference type="Pfam" id="PF22013">
    <property type="entry name" value="PG_1098_Fer"/>
    <property type="match status" value="1"/>
</dbReference>
<reference evidence="2 3" key="1">
    <citation type="journal article" date="1992" name="Int. J. Syst. Bacteriol.">
        <title>Sphingobacterium antarcticus sp. nov. a Psychrotrophic Bacterium from the Soils of Schirmacher Oasis, Antarctica.</title>
        <authorList>
            <person name="Shivaji S."/>
            <person name="Ray M.K."/>
            <person name="Rao N.S."/>
            <person name="Saiserr L."/>
            <person name="Jagannadham M.V."/>
            <person name="Kumar G.S."/>
            <person name="Reddy G."/>
            <person name="Bhargava P.M."/>
        </authorList>
    </citation>
    <scope>NUCLEOTIDE SEQUENCE [LARGE SCALE GENOMIC DNA]</scope>
    <source>
        <strain evidence="2 3">4BY</strain>
    </source>
</reference>
<organism evidence="2 3">
    <name type="scientific">Pedobacter antarcticus 4BY</name>
    <dbReference type="NCBI Taxonomy" id="1358423"/>
    <lineage>
        <taxon>Bacteria</taxon>
        <taxon>Pseudomonadati</taxon>
        <taxon>Bacteroidota</taxon>
        <taxon>Sphingobacteriia</taxon>
        <taxon>Sphingobacteriales</taxon>
        <taxon>Sphingobacteriaceae</taxon>
        <taxon>Pedobacter</taxon>
    </lineage>
</organism>
<dbReference type="eggNOG" id="COG2265">
    <property type="taxonomic scope" value="Bacteria"/>
</dbReference>
<dbReference type="OrthoDB" id="1000417at2"/>
<dbReference type="EMBL" id="JNFF01000068">
    <property type="protein sequence ID" value="KEQ29624.1"/>
    <property type="molecule type" value="Genomic_DNA"/>
</dbReference>